<dbReference type="EMBL" id="BIFS01000001">
    <property type="protein sequence ID" value="GCE17677.1"/>
    <property type="molecule type" value="Genomic_DNA"/>
</dbReference>
<reference evidence="2" key="1">
    <citation type="submission" date="2018-12" db="EMBL/GenBank/DDBJ databases">
        <title>Tengunoibacter tsumagoiensis gen. nov., sp. nov., Dictyobacter kobayashii sp. nov., D. alpinus sp. nov., and D. joshuensis sp. nov. and description of Dictyobacteraceae fam. nov. within the order Ktedonobacterales isolated from Tengu-no-mugimeshi.</title>
        <authorList>
            <person name="Wang C.M."/>
            <person name="Zheng Y."/>
            <person name="Sakai Y."/>
            <person name="Toyoda A."/>
            <person name="Minakuchi Y."/>
            <person name="Abe K."/>
            <person name="Yokota A."/>
            <person name="Yabe S."/>
        </authorList>
    </citation>
    <scope>NUCLEOTIDE SEQUENCE [LARGE SCALE GENOMIC DNA]</scope>
    <source>
        <strain evidence="2">Uno11</strain>
    </source>
</reference>
<gene>
    <name evidence="1" type="ORF">KDK_14770</name>
</gene>
<name>A0A402AEX8_9CHLR</name>
<dbReference type="AlphaFoldDB" id="A0A402AEX8"/>
<keyword evidence="2" id="KW-1185">Reference proteome</keyword>
<sequence>MNTEKILLQVYQNAIPNSWEVFRGKKHDINDLPNVSDNDIPILVITPEGWVEYINAYLSINSFSFADYKEIYLRVVEKDFGDDNTWTLIDLRLILPDKTQRFWSPQPNFEDKEILIFQRVIEAFARYSLLHNNSNLNVTIQDV</sequence>
<protein>
    <submittedName>
        <fullName evidence="1">Uncharacterized protein</fullName>
    </submittedName>
</protein>
<dbReference type="RefSeq" id="WP_126549328.1">
    <property type="nucleotide sequence ID" value="NZ_BIFS01000001.1"/>
</dbReference>
<comment type="caution">
    <text evidence="1">The sequence shown here is derived from an EMBL/GenBank/DDBJ whole genome shotgun (WGS) entry which is preliminary data.</text>
</comment>
<dbReference type="Proteomes" id="UP000287188">
    <property type="component" value="Unassembled WGS sequence"/>
</dbReference>
<evidence type="ECO:0000313" key="2">
    <source>
        <dbReference type="Proteomes" id="UP000287188"/>
    </source>
</evidence>
<evidence type="ECO:0000313" key="1">
    <source>
        <dbReference type="EMBL" id="GCE17677.1"/>
    </source>
</evidence>
<organism evidence="1 2">
    <name type="scientific">Dictyobacter kobayashii</name>
    <dbReference type="NCBI Taxonomy" id="2014872"/>
    <lineage>
        <taxon>Bacteria</taxon>
        <taxon>Bacillati</taxon>
        <taxon>Chloroflexota</taxon>
        <taxon>Ktedonobacteria</taxon>
        <taxon>Ktedonobacterales</taxon>
        <taxon>Dictyobacteraceae</taxon>
        <taxon>Dictyobacter</taxon>
    </lineage>
</organism>
<accession>A0A402AEX8</accession>
<proteinExistence type="predicted"/>
<dbReference type="OrthoDB" id="4197800at2"/>